<dbReference type="AlphaFoldDB" id="A0A9Q0ULF1"/>
<evidence type="ECO:0000259" key="1">
    <source>
        <dbReference type="Pfam" id="PF00076"/>
    </source>
</evidence>
<dbReference type="InterPro" id="IPR000504">
    <property type="entry name" value="RRM_dom"/>
</dbReference>
<sequence length="91" mass="10007">MQQQALLQHHHMYHHPALVASAMSQMEPILGGNLPPAFDSSSSCRSVYVGNIHVNVTDKLLSEVFATAGPLAGCKLIRKDKVSFFLSNIFR</sequence>
<reference evidence="2" key="2">
    <citation type="journal article" date="2023" name="Int. J. Mol. Sci.">
        <title>De Novo Assembly and Annotation of 11 Diverse Shrub Willow (Salix) Genomes Reveals Novel Gene Organization in Sex-Linked Regions.</title>
        <authorList>
            <person name="Hyden B."/>
            <person name="Feng K."/>
            <person name="Yates T.B."/>
            <person name="Jawdy S."/>
            <person name="Cereghino C."/>
            <person name="Smart L.B."/>
            <person name="Muchero W."/>
        </authorList>
    </citation>
    <scope>NUCLEOTIDE SEQUENCE</scope>
    <source>
        <tissue evidence="2">Shoot tip</tissue>
    </source>
</reference>
<evidence type="ECO:0000313" key="2">
    <source>
        <dbReference type="EMBL" id="KAJ6732093.1"/>
    </source>
</evidence>
<gene>
    <name evidence="2" type="ORF">OIU79_003251</name>
</gene>
<protein>
    <submittedName>
        <fullName evidence="2">NUCLEOLYSIN TIAR-LIKE PROTEIN</fullName>
    </submittedName>
</protein>
<accession>A0A9Q0ULF1</accession>
<dbReference type="Gene3D" id="3.30.70.330">
    <property type="match status" value="1"/>
</dbReference>
<name>A0A9Q0ULF1_SALPP</name>
<evidence type="ECO:0000313" key="3">
    <source>
        <dbReference type="Proteomes" id="UP001151532"/>
    </source>
</evidence>
<dbReference type="SUPFAM" id="SSF54928">
    <property type="entry name" value="RNA-binding domain, RBD"/>
    <property type="match status" value="1"/>
</dbReference>
<feature type="domain" description="RRM" evidence="1">
    <location>
        <begin position="47"/>
        <end position="79"/>
    </location>
</feature>
<dbReference type="InterPro" id="IPR035979">
    <property type="entry name" value="RBD_domain_sf"/>
</dbReference>
<keyword evidence="3" id="KW-1185">Reference proteome</keyword>
<dbReference type="Pfam" id="PF00076">
    <property type="entry name" value="RRM_1"/>
    <property type="match status" value="1"/>
</dbReference>
<dbReference type="EMBL" id="JAPFFK010000012">
    <property type="protein sequence ID" value="KAJ6732093.1"/>
    <property type="molecule type" value="Genomic_DNA"/>
</dbReference>
<dbReference type="Proteomes" id="UP001151532">
    <property type="component" value="Chromosome 18"/>
</dbReference>
<reference evidence="2" key="1">
    <citation type="submission" date="2022-11" db="EMBL/GenBank/DDBJ databases">
        <authorList>
            <person name="Hyden B.L."/>
            <person name="Feng K."/>
            <person name="Yates T."/>
            <person name="Jawdy S."/>
            <person name="Smart L.B."/>
            <person name="Muchero W."/>
        </authorList>
    </citation>
    <scope>NUCLEOTIDE SEQUENCE</scope>
    <source>
        <tissue evidence="2">Shoot tip</tissue>
    </source>
</reference>
<proteinExistence type="predicted"/>
<dbReference type="InterPro" id="IPR012677">
    <property type="entry name" value="Nucleotide-bd_a/b_plait_sf"/>
</dbReference>
<dbReference type="OrthoDB" id="8093034at2759"/>
<organism evidence="2 3">
    <name type="scientific">Salix purpurea</name>
    <name type="common">Purple osier willow</name>
    <dbReference type="NCBI Taxonomy" id="77065"/>
    <lineage>
        <taxon>Eukaryota</taxon>
        <taxon>Viridiplantae</taxon>
        <taxon>Streptophyta</taxon>
        <taxon>Embryophyta</taxon>
        <taxon>Tracheophyta</taxon>
        <taxon>Spermatophyta</taxon>
        <taxon>Magnoliopsida</taxon>
        <taxon>eudicotyledons</taxon>
        <taxon>Gunneridae</taxon>
        <taxon>Pentapetalae</taxon>
        <taxon>rosids</taxon>
        <taxon>fabids</taxon>
        <taxon>Malpighiales</taxon>
        <taxon>Salicaceae</taxon>
        <taxon>Saliceae</taxon>
        <taxon>Salix</taxon>
    </lineage>
</organism>
<comment type="caution">
    <text evidence="2">The sequence shown here is derived from an EMBL/GenBank/DDBJ whole genome shotgun (WGS) entry which is preliminary data.</text>
</comment>
<dbReference type="GO" id="GO:0003723">
    <property type="term" value="F:RNA binding"/>
    <property type="evidence" value="ECO:0007669"/>
    <property type="project" value="InterPro"/>
</dbReference>